<sequence length="134" mass="15670">MVKQNDSFITDEMLVKYYELNKKKKEIELEMNQLKDLFQDYFNKLVGPDNKAEITLNGYKLQRQIRKIEKYNEEVTVKRLEELQMNELVQVVKKPDDAKIKSALQLGLLSERNLEGCIVTSYSPAISVKTLTPR</sequence>
<keyword evidence="3" id="KW-1185">Reference proteome</keyword>
<keyword evidence="1" id="KW-0175">Coiled coil</keyword>
<evidence type="ECO:0000313" key="3">
    <source>
        <dbReference type="Proteomes" id="UP001241748"/>
    </source>
</evidence>
<dbReference type="RefSeq" id="WP_306076844.1">
    <property type="nucleotide sequence ID" value="NZ_JAROBZ020000001.1"/>
</dbReference>
<accession>A0ABV4YQP4</accession>
<name>A0ABV4YQP4_9BACI</name>
<evidence type="ECO:0000256" key="1">
    <source>
        <dbReference type="SAM" id="Coils"/>
    </source>
</evidence>
<protein>
    <submittedName>
        <fullName evidence="2">Uncharacterized protein</fullName>
    </submittedName>
</protein>
<dbReference type="Proteomes" id="UP001241748">
    <property type="component" value="Unassembled WGS sequence"/>
</dbReference>
<comment type="caution">
    <text evidence="2">The sequence shown here is derived from an EMBL/GenBank/DDBJ whole genome shotgun (WGS) entry which is preliminary data.</text>
</comment>
<reference evidence="2 3" key="1">
    <citation type="submission" date="2024-05" db="EMBL/GenBank/DDBJ databases">
        <authorList>
            <person name="Venkateswaran K."/>
        </authorList>
    </citation>
    <scope>NUCLEOTIDE SEQUENCE [LARGE SCALE GENOMIC DNA]</scope>
    <source>
        <strain evidence="2 3">179-C4-2-HS</strain>
    </source>
</reference>
<feature type="coiled-coil region" evidence="1">
    <location>
        <begin position="17"/>
        <end position="81"/>
    </location>
</feature>
<dbReference type="EMBL" id="JAROBZ020000001">
    <property type="protein sequence ID" value="MFB3167180.1"/>
    <property type="molecule type" value="Genomic_DNA"/>
</dbReference>
<gene>
    <name evidence="2" type="ORF">P5G62_008655</name>
</gene>
<organism evidence="2 3">
    <name type="scientific">Neobacillus driksii</name>
    <dbReference type="NCBI Taxonomy" id="3035913"/>
    <lineage>
        <taxon>Bacteria</taxon>
        <taxon>Bacillati</taxon>
        <taxon>Bacillota</taxon>
        <taxon>Bacilli</taxon>
        <taxon>Bacillales</taxon>
        <taxon>Bacillaceae</taxon>
        <taxon>Neobacillus</taxon>
    </lineage>
</organism>
<proteinExistence type="predicted"/>
<evidence type="ECO:0000313" key="2">
    <source>
        <dbReference type="EMBL" id="MFB3167180.1"/>
    </source>
</evidence>